<sequence length="227" mass="23041">MSSQPAHKRPRRSATVVVLGLLAAAVAVLVVVGVTDAASAPPAARPSTTAPAPAASRSPSVTSEPTRTPTPAPRPSKTTEPSRAAAAKPTPQPTKTAAITQSTPAAIKKELSVRVVDMEAVTGTAQGPGEVAGPSVRFTIRITNTTGAPVKLSNTVINAYVGEDRSPAVQLQSPGARNFPISVADGASATGAFVFNIPKAERDRVQVTVDTSVNNPVIAFEGAAPKS</sequence>
<dbReference type="Proteomes" id="UP001500121">
    <property type="component" value="Unassembled WGS sequence"/>
</dbReference>
<evidence type="ECO:0000313" key="3">
    <source>
        <dbReference type="Proteomes" id="UP001500121"/>
    </source>
</evidence>
<feature type="region of interest" description="Disordered" evidence="1">
    <location>
        <begin position="38"/>
        <end position="103"/>
    </location>
</feature>
<accession>A0ABP8ZDQ4</accession>
<evidence type="ECO:0000256" key="1">
    <source>
        <dbReference type="SAM" id="MobiDB-lite"/>
    </source>
</evidence>
<gene>
    <name evidence="2" type="ORF">GCM10025783_28260</name>
</gene>
<reference evidence="3" key="1">
    <citation type="journal article" date="2019" name="Int. J. Syst. Evol. Microbiol.">
        <title>The Global Catalogue of Microorganisms (GCM) 10K type strain sequencing project: providing services to taxonomists for standard genome sequencing and annotation.</title>
        <authorList>
            <consortium name="The Broad Institute Genomics Platform"/>
            <consortium name="The Broad Institute Genome Sequencing Center for Infectious Disease"/>
            <person name="Wu L."/>
            <person name="Ma J."/>
        </authorList>
    </citation>
    <scope>NUCLEOTIDE SEQUENCE [LARGE SCALE GENOMIC DNA]</scope>
    <source>
        <strain evidence="3">JCM 19015</strain>
    </source>
</reference>
<feature type="compositionally biased region" description="Low complexity" evidence="1">
    <location>
        <begin position="38"/>
        <end position="67"/>
    </location>
</feature>
<dbReference type="RefSeq" id="WP_345481947.1">
    <property type="nucleotide sequence ID" value="NZ_BAABLP010000006.1"/>
</dbReference>
<dbReference type="EMBL" id="BAABLP010000006">
    <property type="protein sequence ID" value="GAA4753698.1"/>
    <property type="molecule type" value="Genomic_DNA"/>
</dbReference>
<feature type="compositionally biased region" description="Low complexity" evidence="1">
    <location>
        <begin position="75"/>
        <end position="98"/>
    </location>
</feature>
<protein>
    <recommendedName>
        <fullName evidence="4">DUF4352 domain-containing protein</fullName>
    </recommendedName>
</protein>
<evidence type="ECO:0008006" key="4">
    <source>
        <dbReference type="Google" id="ProtNLM"/>
    </source>
</evidence>
<keyword evidence="3" id="KW-1185">Reference proteome</keyword>
<evidence type="ECO:0000313" key="2">
    <source>
        <dbReference type="EMBL" id="GAA4753698.1"/>
    </source>
</evidence>
<comment type="caution">
    <text evidence="2">The sequence shown here is derived from an EMBL/GenBank/DDBJ whole genome shotgun (WGS) entry which is preliminary data.</text>
</comment>
<proteinExistence type="predicted"/>
<name>A0ABP8ZDQ4_9MICO</name>
<organism evidence="2 3">
    <name type="scientific">Amnibacterium soli</name>
    <dbReference type="NCBI Taxonomy" id="1282736"/>
    <lineage>
        <taxon>Bacteria</taxon>
        <taxon>Bacillati</taxon>
        <taxon>Actinomycetota</taxon>
        <taxon>Actinomycetes</taxon>
        <taxon>Micrococcales</taxon>
        <taxon>Microbacteriaceae</taxon>
        <taxon>Amnibacterium</taxon>
    </lineage>
</organism>